<dbReference type="AlphaFoldDB" id="A0A4V3DLM9"/>
<dbReference type="OrthoDB" id="9813892at2"/>
<gene>
    <name evidence="2" type="ORF">DFR29_11356</name>
</gene>
<sequence length="747" mass="78058">MCIKKLCISVALAMACGTVAQAQQWQPQGPDGGQVRALVRGYAGTGQVFALANNGLFVSDDAGQQWRGIGIGLNTVPYQSQSALAASPLAPARLFLFDGDNRLMRSEDSGESWTATGYVHPQFDSIVGMGISAAGLLISPSSGGVFLSTDLGATFVPTQGVDFSQEQPMGVLAVNPSAPLEVFAGVFLGPVFDGYPSLFRSVDGGVNWVPVLHSELPVDIANVEFLTASDIVTSLGGEVYRSTDAGVSWTSIANFLLADAHVARVSPGSNELLLTDGRDCYRSADFFVTAAQACTAGLPQWGGGNTDFESLIGATDAAGKHHVLATARRYGVIALDDTSYVWSPRNRLLQAETSHGLAIAPTDPQWYLSGQSRTDSFGLPLLSSRDGGASWQRDLGDKARLIRTVAFDPTRSADAATAVLYAAGVSRRLPAGQTNSGIYKSTDGGANWTALNDNLPSFSQGGISGVLLDVVDQLKLDPRSCALPPARGACTQGPLDTVFALSKGSGQDGDFRVIRSTQGGAQWSAVGAGLPARIEADEFIQSVHPVDLEFDAAGQTLYLALVGNYLQFGDTPQAPGIVSGVFASTDGGSTWTARNSGLPLFTGSSTTTRDVPALAVHPRRSGVLWAALGEPGLSSSIYRSSDGGLSWTQAGALPPGCAVHDLQVDAAAPQVLYAAGTALQQQRGCLLRSEDSGDSWTALHAQLPVAAVNDVRQQPGNPRRLVVSSERGIWTADAPGDRIFNTGLDEG</sequence>
<keyword evidence="1" id="KW-0732">Signal</keyword>
<protein>
    <recommendedName>
        <fullName evidence="4">Sortilin (Neurotensin receptor 3)</fullName>
    </recommendedName>
</protein>
<evidence type="ECO:0008006" key="4">
    <source>
        <dbReference type="Google" id="ProtNLM"/>
    </source>
</evidence>
<dbReference type="InterPro" id="IPR015943">
    <property type="entry name" value="WD40/YVTN_repeat-like_dom_sf"/>
</dbReference>
<dbReference type="PANTHER" id="PTHR43739:SF5">
    <property type="entry name" value="EXO-ALPHA-SIALIDASE"/>
    <property type="match status" value="1"/>
</dbReference>
<name>A0A4V3DLM9_9GAMM</name>
<dbReference type="RefSeq" id="WP_133820310.1">
    <property type="nucleotide sequence ID" value="NZ_SNZH01000013.1"/>
</dbReference>
<dbReference type="SUPFAM" id="SSF50939">
    <property type="entry name" value="Sialidases"/>
    <property type="match status" value="1"/>
</dbReference>
<evidence type="ECO:0000313" key="3">
    <source>
        <dbReference type="Proteomes" id="UP000295293"/>
    </source>
</evidence>
<evidence type="ECO:0000313" key="2">
    <source>
        <dbReference type="EMBL" id="TDR40356.1"/>
    </source>
</evidence>
<comment type="caution">
    <text evidence="2">The sequence shown here is derived from an EMBL/GenBank/DDBJ whole genome shotgun (WGS) entry which is preliminary data.</text>
</comment>
<feature type="signal peptide" evidence="1">
    <location>
        <begin position="1"/>
        <end position="22"/>
    </location>
</feature>
<organism evidence="2 3">
    <name type="scientific">Tahibacter aquaticus</name>
    <dbReference type="NCBI Taxonomy" id="520092"/>
    <lineage>
        <taxon>Bacteria</taxon>
        <taxon>Pseudomonadati</taxon>
        <taxon>Pseudomonadota</taxon>
        <taxon>Gammaproteobacteria</taxon>
        <taxon>Lysobacterales</taxon>
        <taxon>Rhodanobacteraceae</taxon>
        <taxon>Tahibacter</taxon>
    </lineage>
</organism>
<evidence type="ECO:0000256" key="1">
    <source>
        <dbReference type="SAM" id="SignalP"/>
    </source>
</evidence>
<reference evidence="2 3" key="1">
    <citation type="submission" date="2019-03" db="EMBL/GenBank/DDBJ databases">
        <title>Genomic Encyclopedia of Type Strains, Phase IV (KMG-IV): sequencing the most valuable type-strain genomes for metagenomic binning, comparative biology and taxonomic classification.</title>
        <authorList>
            <person name="Goeker M."/>
        </authorList>
    </citation>
    <scope>NUCLEOTIDE SEQUENCE [LARGE SCALE GENOMIC DNA]</scope>
    <source>
        <strain evidence="2 3">DSM 21667</strain>
    </source>
</reference>
<dbReference type="CDD" id="cd15482">
    <property type="entry name" value="Sialidase_non-viral"/>
    <property type="match status" value="1"/>
</dbReference>
<dbReference type="InterPro" id="IPR052025">
    <property type="entry name" value="Xyloglucanase_GH74"/>
</dbReference>
<dbReference type="PANTHER" id="PTHR43739">
    <property type="entry name" value="XYLOGLUCANASE (EUROFUNG)"/>
    <property type="match status" value="1"/>
</dbReference>
<dbReference type="InterPro" id="IPR036278">
    <property type="entry name" value="Sialidase_sf"/>
</dbReference>
<dbReference type="SUPFAM" id="SSF110296">
    <property type="entry name" value="Oligoxyloglucan reducing end-specific cellobiohydrolase"/>
    <property type="match status" value="2"/>
</dbReference>
<feature type="chain" id="PRO_5020370029" description="Sortilin (Neurotensin receptor 3)" evidence="1">
    <location>
        <begin position="23"/>
        <end position="747"/>
    </location>
</feature>
<proteinExistence type="predicted"/>
<dbReference type="Proteomes" id="UP000295293">
    <property type="component" value="Unassembled WGS sequence"/>
</dbReference>
<dbReference type="PROSITE" id="PS51257">
    <property type="entry name" value="PROKAR_LIPOPROTEIN"/>
    <property type="match status" value="1"/>
</dbReference>
<keyword evidence="3" id="KW-1185">Reference proteome</keyword>
<dbReference type="Gene3D" id="2.130.10.10">
    <property type="entry name" value="YVTN repeat-like/Quinoprotein amine dehydrogenase"/>
    <property type="match status" value="4"/>
</dbReference>
<dbReference type="EMBL" id="SNZH01000013">
    <property type="protein sequence ID" value="TDR40356.1"/>
    <property type="molecule type" value="Genomic_DNA"/>
</dbReference>
<dbReference type="GO" id="GO:0010411">
    <property type="term" value="P:xyloglucan metabolic process"/>
    <property type="evidence" value="ECO:0007669"/>
    <property type="project" value="TreeGrafter"/>
</dbReference>
<accession>A0A4V3DLM9</accession>